<dbReference type="Pfam" id="PF02719">
    <property type="entry name" value="Polysacc_synt_2"/>
    <property type="match status" value="1"/>
</dbReference>
<dbReference type="Gene3D" id="3.40.50.720">
    <property type="entry name" value="NAD(P)-binding Rossmann-like Domain"/>
    <property type="match status" value="1"/>
</dbReference>
<proteinExistence type="inferred from homology"/>
<comment type="similarity">
    <text evidence="1">Belongs to the polysaccharide synthase family.</text>
</comment>
<reference evidence="3" key="1">
    <citation type="journal article" date="2020" name="mSystems">
        <title>Genome- and Community-Level Interaction Insights into Carbon Utilization and Element Cycling Functions of Hydrothermarchaeota in Hydrothermal Sediment.</title>
        <authorList>
            <person name="Zhou Z."/>
            <person name="Liu Y."/>
            <person name="Xu W."/>
            <person name="Pan J."/>
            <person name="Luo Z.H."/>
            <person name="Li M."/>
        </authorList>
    </citation>
    <scope>NUCLEOTIDE SEQUENCE [LARGE SCALE GENOMIC DNA]</scope>
    <source>
        <strain evidence="3">SpSt-402</strain>
    </source>
</reference>
<dbReference type="AlphaFoldDB" id="A0A832H375"/>
<feature type="domain" description="Polysaccharide biosynthesis protein CapD-like" evidence="2">
    <location>
        <begin position="81"/>
        <end position="336"/>
    </location>
</feature>
<sequence>MQATLSTSGDIIARIQQLVPPGSPEPQEPKLVEELNSLTQALIREYQASGRLQDDPFNEAWTRSLYLYEADVRSLLRGKSVMVTGGEGYVGSRLIDKLVELGVNRIISVDNARVSTCSNMAPISGKTPNTVLYAADVRDIAALRRIFEAEKPAIVFHLAAIRIPGLAEKIVLETVSSNIFGSQNIIQLCEEYDVEQCVFSSTGKASRYWTAEVYAATKKVNEWLFAHAAQTGNVRYSMVRFTHMLNNSSMCEQIDSKVFANRPVNIHAPERYVVGQNVGEAVHLLLNSLLFAEPKRLRFILVRNLGWPTESLEVALYKILKSGKNLPIYFQGIPPGYEEPFFLGQVDWDDPTEINTLVNALEIENSSAISSSGDIIISETVPFSAYTLMEQLFHLKPLCTDPSLPEVEIKRQLSEVVRKVAVTTFLHASPKRGLQILKWGINLKQYERGEFCLEPHRPFIELVVQSLSNRLDLDTLKECRISTQEFMRLLAALNTFPSIHNDVVRMQSIVSQSRTREQFNVDKVACL</sequence>
<name>A0A832H375_9CYAN</name>
<dbReference type="SUPFAM" id="SSF51735">
    <property type="entry name" value="NAD(P)-binding Rossmann-fold domains"/>
    <property type="match status" value="1"/>
</dbReference>
<evidence type="ECO:0000256" key="1">
    <source>
        <dbReference type="ARBA" id="ARBA00007430"/>
    </source>
</evidence>
<dbReference type="PANTHER" id="PTHR43318">
    <property type="entry name" value="UDP-N-ACETYLGLUCOSAMINE 4,6-DEHYDRATASE"/>
    <property type="match status" value="1"/>
</dbReference>
<gene>
    <name evidence="3" type="ORF">ENR47_07005</name>
</gene>
<dbReference type="InterPro" id="IPR003869">
    <property type="entry name" value="Polysac_CapD-like"/>
</dbReference>
<evidence type="ECO:0000259" key="2">
    <source>
        <dbReference type="Pfam" id="PF02719"/>
    </source>
</evidence>
<evidence type="ECO:0000313" key="3">
    <source>
        <dbReference type="EMBL" id="HGW94014.1"/>
    </source>
</evidence>
<protein>
    <submittedName>
        <fullName evidence="3">NAD-dependent epimerase/dehydratase family protein</fullName>
    </submittedName>
</protein>
<accession>A0A832H375</accession>
<organism evidence="3">
    <name type="scientific">Oscillatoriales cyanobacterium SpSt-402</name>
    <dbReference type="NCBI Taxonomy" id="2282168"/>
    <lineage>
        <taxon>Bacteria</taxon>
        <taxon>Bacillati</taxon>
        <taxon>Cyanobacteriota</taxon>
        <taxon>Cyanophyceae</taxon>
        <taxon>Oscillatoriophycideae</taxon>
        <taxon>Oscillatoriales</taxon>
    </lineage>
</organism>
<dbReference type="InterPro" id="IPR036291">
    <property type="entry name" value="NAD(P)-bd_dom_sf"/>
</dbReference>
<dbReference type="PANTHER" id="PTHR43318:SF1">
    <property type="entry name" value="POLYSACCHARIDE BIOSYNTHESIS PROTEIN EPSC-RELATED"/>
    <property type="match status" value="1"/>
</dbReference>
<dbReference type="EMBL" id="DSRD01000447">
    <property type="protein sequence ID" value="HGW94014.1"/>
    <property type="molecule type" value="Genomic_DNA"/>
</dbReference>
<comment type="caution">
    <text evidence="3">The sequence shown here is derived from an EMBL/GenBank/DDBJ whole genome shotgun (WGS) entry which is preliminary data.</text>
</comment>
<dbReference type="InterPro" id="IPR051203">
    <property type="entry name" value="Polysaccharide_Synthase-Rel"/>
</dbReference>